<dbReference type="InterPro" id="IPR031717">
    <property type="entry name" value="ODO-1/KGD_C"/>
</dbReference>
<protein>
    <submittedName>
        <fullName evidence="14">Multifunctional oxoglutarate decarboxylase/oxoglutarate dehydrogenase thiamine pyrophosphate-binding subunit/dihydrolipoyllysine-residue succinyltransferase subunit</fullName>
        <ecNumber evidence="14">4.1.1.71</ecNumber>
    </submittedName>
</protein>
<dbReference type="SUPFAM" id="SSF52777">
    <property type="entry name" value="CoA-dependent acyltransferases"/>
    <property type="match status" value="1"/>
</dbReference>
<keyword evidence="7" id="KW-0560">Oxidoreductase</keyword>
<dbReference type="SUPFAM" id="SSF52518">
    <property type="entry name" value="Thiamin diphosphate-binding fold (THDP-binding)"/>
    <property type="match status" value="2"/>
</dbReference>
<dbReference type="CDD" id="cd02016">
    <property type="entry name" value="TPP_E1_OGDC_like"/>
    <property type="match status" value="1"/>
</dbReference>
<dbReference type="Proteomes" id="UP001203761">
    <property type="component" value="Unassembled WGS sequence"/>
</dbReference>
<accession>A0ABT0R1K5</accession>
<dbReference type="Pfam" id="PF02779">
    <property type="entry name" value="Transket_pyr"/>
    <property type="match status" value="1"/>
</dbReference>
<dbReference type="InterPro" id="IPR005475">
    <property type="entry name" value="Transketolase-like_Pyr-bd"/>
</dbReference>
<comment type="cofactor">
    <cofactor evidence="1">
        <name>Mg(2+)</name>
        <dbReference type="ChEBI" id="CHEBI:18420"/>
    </cofactor>
</comment>
<dbReference type="Gene3D" id="3.30.559.10">
    <property type="entry name" value="Chloramphenicol acetyltransferase-like domain"/>
    <property type="match status" value="1"/>
</dbReference>
<dbReference type="Pfam" id="PF16078">
    <property type="entry name" value="2-oxogl_dehyd_N"/>
    <property type="match status" value="1"/>
</dbReference>
<evidence type="ECO:0000256" key="6">
    <source>
        <dbReference type="ARBA" id="ARBA00022842"/>
    </source>
</evidence>
<feature type="region of interest" description="Disordered" evidence="12">
    <location>
        <begin position="881"/>
        <end position="913"/>
    </location>
</feature>
<feature type="domain" description="Transketolase-like pyrimidine-binding" evidence="13">
    <location>
        <begin position="957"/>
        <end position="1150"/>
    </location>
</feature>
<evidence type="ECO:0000256" key="11">
    <source>
        <dbReference type="ARBA" id="ARBA00052761"/>
    </source>
</evidence>
<dbReference type="InterPro" id="IPR001078">
    <property type="entry name" value="2-oxoacid_DH_actylTfrase"/>
</dbReference>
<dbReference type="NCBIfam" id="TIGR00239">
    <property type="entry name" value="2oxo_dh_E1"/>
    <property type="match status" value="1"/>
</dbReference>
<feature type="compositionally biased region" description="Low complexity" evidence="12">
    <location>
        <begin position="92"/>
        <end position="128"/>
    </location>
</feature>
<dbReference type="InterPro" id="IPR029061">
    <property type="entry name" value="THDP-binding"/>
</dbReference>
<gene>
    <name evidence="14" type="ORF">Bequi_10425</name>
</gene>
<evidence type="ECO:0000256" key="2">
    <source>
        <dbReference type="ARBA" id="ARBA00001964"/>
    </source>
</evidence>
<dbReference type="NCBIfam" id="NF008907">
    <property type="entry name" value="PRK12270.1"/>
    <property type="match status" value="1"/>
</dbReference>
<dbReference type="InterPro" id="IPR023213">
    <property type="entry name" value="CAT-like_dom_sf"/>
</dbReference>
<comment type="catalytic activity">
    <reaction evidence="11">
        <text>N(6)-[(R)-dihydrolipoyl]-L-lysyl-[protein] + succinyl-CoA = N(6)-[(R)-S(8)-succinyldihydrolipoyl]-L-lysyl-[protein] + CoA</text>
        <dbReference type="Rhea" id="RHEA:15213"/>
        <dbReference type="Rhea" id="RHEA-COMP:10475"/>
        <dbReference type="Rhea" id="RHEA-COMP:20092"/>
        <dbReference type="ChEBI" id="CHEBI:57287"/>
        <dbReference type="ChEBI" id="CHEBI:57292"/>
        <dbReference type="ChEBI" id="CHEBI:83100"/>
        <dbReference type="ChEBI" id="CHEBI:83120"/>
        <dbReference type="EC" id="2.3.1.61"/>
    </reaction>
</comment>
<dbReference type="InterPro" id="IPR032106">
    <property type="entry name" value="2-oxogl_dehyd_N"/>
</dbReference>
<comment type="caution">
    <text evidence="14">The sequence shown here is derived from an EMBL/GenBank/DDBJ whole genome shotgun (WGS) entry which is preliminary data.</text>
</comment>
<dbReference type="InterPro" id="IPR001017">
    <property type="entry name" value="DH_E1"/>
</dbReference>
<keyword evidence="8" id="KW-0786">Thiamine pyrophosphate</keyword>
<evidence type="ECO:0000256" key="1">
    <source>
        <dbReference type="ARBA" id="ARBA00001946"/>
    </source>
</evidence>
<evidence type="ECO:0000256" key="10">
    <source>
        <dbReference type="ARBA" id="ARBA00051911"/>
    </source>
</evidence>
<name>A0ABT0R1K5_9MICO</name>
<feature type="compositionally biased region" description="Low complexity" evidence="12">
    <location>
        <begin position="881"/>
        <end position="891"/>
    </location>
</feature>
<dbReference type="Gene3D" id="3.40.50.11610">
    <property type="entry name" value="Multifunctional 2-oxoglutarate metabolism enzyme, C-terminal domain"/>
    <property type="match status" value="1"/>
</dbReference>
<dbReference type="EC" id="4.1.1.71" evidence="14"/>
<evidence type="ECO:0000256" key="3">
    <source>
        <dbReference type="ARBA" id="ARBA00004813"/>
    </source>
</evidence>
<dbReference type="GO" id="GO:0008683">
    <property type="term" value="F:2-oxoglutarate decarboxylase activity"/>
    <property type="evidence" value="ECO:0007669"/>
    <property type="project" value="UniProtKB-EC"/>
</dbReference>
<keyword evidence="6" id="KW-0460">Magnesium</keyword>
<dbReference type="Gene3D" id="3.40.50.12470">
    <property type="match status" value="1"/>
</dbReference>
<evidence type="ECO:0000256" key="7">
    <source>
        <dbReference type="ARBA" id="ARBA00023002"/>
    </source>
</evidence>
<dbReference type="PANTHER" id="PTHR23152">
    <property type="entry name" value="2-OXOGLUTARATE DEHYDROGENASE"/>
    <property type="match status" value="1"/>
</dbReference>
<keyword evidence="15" id="KW-1185">Reference proteome</keyword>
<keyword evidence="5" id="KW-0479">Metal-binding</keyword>
<dbReference type="NCBIfam" id="NF006914">
    <property type="entry name" value="PRK09404.1"/>
    <property type="match status" value="1"/>
</dbReference>
<dbReference type="RefSeq" id="WP_249737875.1">
    <property type="nucleotide sequence ID" value="NZ_JAKNCJ010000005.1"/>
</dbReference>
<feature type="region of interest" description="Disordered" evidence="12">
    <location>
        <begin position="1268"/>
        <end position="1294"/>
    </location>
</feature>
<evidence type="ECO:0000256" key="12">
    <source>
        <dbReference type="SAM" id="MobiDB-lite"/>
    </source>
</evidence>
<feature type="region of interest" description="Disordered" evidence="12">
    <location>
        <begin position="1"/>
        <end position="182"/>
    </location>
</feature>
<keyword evidence="14" id="KW-0456">Lyase</keyword>
<dbReference type="PANTHER" id="PTHR23152:SF4">
    <property type="entry name" value="2-OXOADIPATE DEHYDROGENASE COMPLEX COMPONENT E1"/>
    <property type="match status" value="1"/>
</dbReference>
<dbReference type="Gene3D" id="1.10.287.1150">
    <property type="entry name" value="TPP helical domain"/>
    <property type="match status" value="1"/>
</dbReference>
<keyword evidence="4" id="KW-0816">Tricarboxylic acid cycle</keyword>
<proteinExistence type="predicted"/>
<dbReference type="Pfam" id="PF00676">
    <property type="entry name" value="E1_dh"/>
    <property type="match status" value="1"/>
</dbReference>
<dbReference type="InterPro" id="IPR011603">
    <property type="entry name" value="2oxoglutarate_DH_E1"/>
</dbReference>
<evidence type="ECO:0000313" key="14">
    <source>
        <dbReference type="EMBL" id="MCL6423797.1"/>
    </source>
</evidence>
<evidence type="ECO:0000256" key="8">
    <source>
        <dbReference type="ARBA" id="ARBA00023052"/>
    </source>
</evidence>
<organism evidence="14 15">
    <name type="scientific">Brachybacterium equifaecis</name>
    <dbReference type="NCBI Taxonomy" id="2910770"/>
    <lineage>
        <taxon>Bacteria</taxon>
        <taxon>Bacillati</taxon>
        <taxon>Actinomycetota</taxon>
        <taxon>Actinomycetes</taxon>
        <taxon>Micrococcales</taxon>
        <taxon>Dermabacteraceae</taxon>
        <taxon>Brachybacterium</taxon>
    </lineage>
</organism>
<evidence type="ECO:0000256" key="4">
    <source>
        <dbReference type="ARBA" id="ARBA00022532"/>
    </source>
</evidence>
<dbReference type="EMBL" id="JAKNCJ010000005">
    <property type="protein sequence ID" value="MCL6423797.1"/>
    <property type="molecule type" value="Genomic_DNA"/>
</dbReference>
<keyword evidence="9" id="KW-0511">Multifunctional enzyme</keyword>
<dbReference type="SMART" id="SM00861">
    <property type="entry name" value="Transket_pyr"/>
    <property type="match status" value="1"/>
</dbReference>
<dbReference type="Gene3D" id="3.40.50.970">
    <property type="match status" value="1"/>
</dbReference>
<comment type="pathway">
    <text evidence="3">Carbohydrate metabolism; tricarboxylic acid cycle; succinyl-CoA from 2-oxoglutarate (dehydrogenase route): step 1/1.</text>
</comment>
<evidence type="ECO:0000313" key="15">
    <source>
        <dbReference type="Proteomes" id="UP001203761"/>
    </source>
</evidence>
<evidence type="ECO:0000256" key="9">
    <source>
        <dbReference type="ARBA" id="ARBA00023268"/>
    </source>
</evidence>
<reference evidence="14" key="1">
    <citation type="submission" date="2022-02" db="EMBL/GenBank/DDBJ databases">
        <authorList>
            <person name="Lee M."/>
            <person name="Kim S.-J."/>
            <person name="Jung M.-Y."/>
        </authorList>
    </citation>
    <scope>NUCLEOTIDE SEQUENCE</scope>
    <source>
        <strain evidence="14">JHP9</strain>
    </source>
</reference>
<comment type="cofactor">
    <cofactor evidence="2">
        <name>thiamine diphosphate</name>
        <dbReference type="ChEBI" id="CHEBI:58937"/>
    </cofactor>
</comment>
<dbReference type="Pfam" id="PF00198">
    <property type="entry name" value="2-oxoacid_dh"/>
    <property type="match status" value="1"/>
</dbReference>
<evidence type="ECO:0000259" key="13">
    <source>
        <dbReference type="SMART" id="SM00861"/>
    </source>
</evidence>
<feature type="compositionally biased region" description="Low complexity" evidence="12">
    <location>
        <begin position="43"/>
        <end position="62"/>
    </location>
</feature>
<sequence length="1294" mass="141109">MSQQTPHSEPGADEPEFGPNQWLVDELHEQWSQDPASVDPSWAEFFSARSGSSAGAAPDSPELAAEQPSPAPVSDPGASAVPQTAPADATEKGGAPAPAAKPAEAAKPAAAPSPQEDSSPSSTSPSRAEGPTAARDTPNSPRSAKDAPAVNDAPASKVSNTSDRPIRSTVPSSEIPERVVHEPEPVKLRGPAAAVVRNMDESLTVPTATSVRDVPVKLLFDNRLVINNHLKRHRMGKVSFTHLIGWAMVESITEMPDLNNGFEVVDGKPMMMKREDVNFGLAIDMPRPDGSRSLVVPSIKGAQQLDFRTFWNAYEEVVRRARGGKLTMDDFTGTTVSLTNPGGIGTVHSIPRLMKGQGVIVGVGAMDYPAQFQGASQATLAELAVSKVMTLTSTYDHRIIQGAASGEFLKRMADKLLGLDGFYDRVFAALRIPYEPVRWVQDNPMRDTQAEKFAHVMDLINAYRVRGHLMADTDPLQYRVRTHPDLDVQTYGLTLWDLDRTFPTRGLGGKQQATLRDILGILRDAYCRTIGVEYMHLDDPTERAWLQKEFETPRQSLTKDQVTHIMDRLNAAEAFETFLQTKFVGQKRFSLEGGESVIALLDSVLHDAAHDDVDEVCIGMAHRGRLNVLSNLAGKSYGQIFQEFEGATSGVGSGDVKYHLGTEGTYTASDGETTKVYLAANPSHLEAVNPVLEGIVRAKQDRLERVTDFPVLPILIHGDAAFAGQGVVPETLNLSELRGYRTGGTIHVIINNQIGFTTLPDSSRSSYYSSDVAKATQLPIFHVNGDDPEACVRVAEIAFRYRQKFHRDVVIDMVCYRRRGHNEGDDPSMTQPLMYSLVNEKPSVRNIYTQALIERGDLTEDETAEVVSNFQQHLDQAFAAARDASSEADPSNSVQGLDLPAAQRSSGSAEPVRTAVDASVLERIGDAHVGMPSSFTVHSKLKSLIAKRQEMSRSGGIDWAYGELLAFGSLVLEGTRVRLAGQDSRRGTFTQRHAVLIDSVDQDTWTPLLHLGDDQARFNVYDSSLSEFAALGFEYGYSVECPNALVLWEAQFGDFVNGAQTIIDEFISASEQKWGQQSSVVLLLPHGYEGQGPDHSSARIERFLQLCAEDNMRVSTPSTPASYFHLLRRQAKTEPRKPLIVFTPKSMLRNKAAVSAVEDFTEGSFQPVIPDTTVAASAVTRVLLTSGKVYWDLVARRESEGIDDVAIVRVEQLYPLPVAELAEALAPYGDAALTWVQDEPENQGAWSFIAMNVPAEIRSRLGVAARPASASPATGSARQHKAEQESLITRALGL</sequence>
<comment type="catalytic activity">
    <reaction evidence="10">
        <text>N(6)-[(R)-lipoyl]-L-lysyl-[protein] + 2-oxoglutarate + H(+) = N(6)-[(R)-S(8)-succinyldihydrolipoyl]-L-lysyl-[protein] + CO2</text>
        <dbReference type="Rhea" id="RHEA:12188"/>
        <dbReference type="Rhea" id="RHEA-COMP:10474"/>
        <dbReference type="Rhea" id="RHEA-COMP:20092"/>
        <dbReference type="ChEBI" id="CHEBI:15378"/>
        <dbReference type="ChEBI" id="CHEBI:16526"/>
        <dbReference type="ChEBI" id="CHEBI:16810"/>
        <dbReference type="ChEBI" id="CHEBI:83099"/>
        <dbReference type="ChEBI" id="CHEBI:83120"/>
        <dbReference type="EC" id="1.2.4.2"/>
    </reaction>
</comment>
<dbReference type="Pfam" id="PF16870">
    <property type="entry name" value="OxoGdeHyase_C"/>
    <property type="match status" value="1"/>
</dbReference>
<evidence type="ECO:0000256" key="5">
    <source>
        <dbReference type="ARBA" id="ARBA00022723"/>
    </source>
</evidence>
<dbReference type="InterPro" id="IPR042179">
    <property type="entry name" value="KGD_C_sf"/>
</dbReference>